<evidence type="ECO:0000313" key="2">
    <source>
        <dbReference type="Proteomes" id="UP001595539"/>
    </source>
</evidence>
<gene>
    <name evidence="1" type="ORF">ACFOM8_18150</name>
</gene>
<sequence length="362" mass="40928">MPSSVKAQRRPRFGHPHAFKDYDDDFAIHQSMVGFLHDIWKGAPKDSFLFVATSDPDGERWREHAISADKMIVGLNRFFRAHSRWDCNLYFCPNPFSRARRRRTFALPSRLGWCDMDDSDPDAYRPQPNHVWETSPDRFQALWLWDARHDVSEAEAFSRALAARHPLFAYVPSGQDMYKPNVIRQLLSFLKDIAETGETAVLIIRHLTKAKHDKAIHRGGGSMDVIGAARSAFLVCEHPNDSSTKLVVHIKHNIAKRGQSQSYEIYADDGGMATLNWLGPSDITIDDLISSEGGTPKMSALDEAIQFLRVFLKNGPEATTKVEKEAAARDISEKTLERARRSLGVVSKKKGKSWVLSLPDEE</sequence>
<dbReference type="Gene3D" id="3.40.50.300">
    <property type="entry name" value="P-loop containing nucleotide triphosphate hydrolases"/>
    <property type="match status" value="1"/>
</dbReference>
<dbReference type="EMBL" id="JBHRXY010000027">
    <property type="protein sequence ID" value="MFC3631361.1"/>
    <property type="molecule type" value="Genomic_DNA"/>
</dbReference>
<accession>A0ABV7U9P1</accession>
<dbReference type="InterPro" id="IPR027417">
    <property type="entry name" value="P-loop_NTPase"/>
</dbReference>
<name>A0ABV7U9P1_9RHOB</name>
<evidence type="ECO:0000313" key="1">
    <source>
        <dbReference type="EMBL" id="MFC3631361.1"/>
    </source>
</evidence>
<comment type="caution">
    <text evidence="1">The sequence shown here is derived from an EMBL/GenBank/DDBJ whole genome shotgun (WGS) entry which is preliminary data.</text>
</comment>
<reference evidence="2" key="1">
    <citation type="journal article" date="2019" name="Int. J. Syst. Evol. Microbiol.">
        <title>The Global Catalogue of Microorganisms (GCM) 10K type strain sequencing project: providing services to taxonomists for standard genome sequencing and annotation.</title>
        <authorList>
            <consortium name="The Broad Institute Genomics Platform"/>
            <consortium name="The Broad Institute Genome Sequencing Center for Infectious Disease"/>
            <person name="Wu L."/>
            <person name="Ma J."/>
        </authorList>
    </citation>
    <scope>NUCLEOTIDE SEQUENCE [LARGE SCALE GENOMIC DNA]</scope>
    <source>
        <strain evidence="2">KCTC 42473</strain>
    </source>
</reference>
<protein>
    <recommendedName>
        <fullName evidence="3">RepB-like DNA primase domain-containing protein</fullName>
    </recommendedName>
</protein>
<dbReference type="Proteomes" id="UP001595539">
    <property type="component" value="Unassembled WGS sequence"/>
</dbReference>
<organism evidence="1 2">
    <name type="scientific">Paracoccus angustae</name>
    <dbReference type="NCBI Taxonomy" id="1671480"/>
    <lineage>
        <taxon>Bacteria</taxon>
        <taxon>Pseudomonadati</taxon>
        <taxon>Pseudomonadota</taxon>
        <taxon>Alphaproteobacteria</taxon>
        <taxon>Rhodobacterales</taxon>
        <taxon>Paracoccaceae</taxon>
        <taxon>Paracoccus</taxon>
    </lineage>
</organism>
<dbReference type="RefSeq" id="WP_377763614.1">
    <property type="nucleotide sequence ID" value="NZ_JBHRXY010000027.1"/>
</dbReference>
<proteinExistence type="predicted"/>
<keyword evidence="2" id="KW-1185">Reference proteome</keyword>
<evidence type="ECO:0008006" key="3">
    <source>
        <dbReference type="Google" id="ProtNLM"/>
    </source>
</evidence>